<evidence type="ECO:0000256" key="9">
    <source>
        <dbReference type="ARBA" id="ARBA00022967"/>
    </source>
</evidence>
<feature type="transmembrane region" description="Helical" evidence="17">
    <location>
        <begin position="422"/>
        <end position="448"/>
    </location>
</feature>
<dbReference type="GO" id="GO:0048039">
    <property type="term" value="F:ubiquinone binding"/>
    <property type="evidence" value="ECO:0007669"/>
    <property type="project" value="TreeGrafter"/>
</dbReference>
<evidence type="ECO:0000256" key="6">
    <source>
        <dbReference type="ARBA" id="ARBA00022448"/>
    </source>
</evidence>
<dbReference type="PRINTS" id="PR01437">
    <property type="entry name" value="NUOXDRDTASE4"/>
</dbReference>
<keyword evidence="13 17" id="KW-0830">Ubiquinone</keyword>
<feature type="transmembrane region" description="Helical" evidence="17">
    <location>
        <begin position="107"/>
        <end position="129"/>
    </location>
</feature>
<dbReference type="PANTHER" id="PTHR43507:SF20">
    <property type="entry name" value="NADH-UBIQUINONE OXIDOREDUCTASE CHAIN 4"/>
    <property type="match status" value="1"/>
</dbReference>
<comment type="similarity">
    <text evidence="3 17">Belongs to the complex I subunit 4 family.</text>
</comment>
<evidence type="ECO:0000256" key="2">
    <source>
        <dbReference type="ARBA" id="ARBA00004225"/>
    </source>
</evidence>
<sequence>MLKIMLPMIMLMKFKDNWNLVQVGLGLLSFLVGLNCFSNMYLYNLGFGLGMDYVSYIMIYLSSWIMFLIIISSSQVKFMKKFPSMFIIVNLFLLLSLYLTFSTLNYLLFYISFEMSLIPTLILILGWGYQPERIQAGIYMLFYTLALSLPLLCSLLFIYFKEGSLTMLLMKPVIILNYVNMIWYFSSIMAFLVKLPMYMFHLWLPKAHVEAPVAGSMILAGVLLKLGGYGLIRILIIFQKISLNFSWLWISISLMGGIIISLVCLRQVDMKSLIAYSSVVHMSLVLCGLMIFSWWGLMGAVVVMVGHGLCSSGLFCMANMVYERVGSRSLLISKGLLNFMPSMGLWWFLLSVGNMAAPPSLNLFGEISLIISLMSWNKLSMFGLMLLSFFSASYTLYMYSLSQHGIFFSSLYSCSSGKVNEYLVLFLHWFPLNGLILNLNLVSGIMYLDKNIS</sequence>
<evidence type="ECO:0000256" key="8">
    <source>
        <dbReference type="ARBA" id="ARBA00022692"/>
    </source>
</evidence>
<feature type="transmembrane region" description="Helical" evidence="17">
    <location>
        <begin position="273"/>
        <end position="295"/>
    </location>
</feature>
<feature type="transmembrane region" description="Helical" evidence="17">
    <location>
        <begin position="381"/>
        <end position="401"/>
    </location>
</feature>
<keyword evidence="14 17" id="KW-0496">Mitochondrion</keyword>
<feature type="domain" description="NADH:ubiquinone oxidoreductase chain 4 N-terminal" evidence="19">
    <location>
        <begin position="1"/>
        <end position="100"/>
    </location>
</feature>
<dbReference type="EC" id="7.1.1.2" evidence="4 17"/>
<geneLocation type="mitochondrion" evidence="20"/>
<keyword evidence="7 17" id="KW-0679">Respiratory chain</keyword>
<evidence type="ECO:0000256" key="3">
    <source>
        <dbReference type="ARBA" id="ARBA00009025"/>
    </source>
</evidence>
<dbReference type="GO" id="GO:0015990">
    <property type="term" value="P:electron transport coupled proton transport"/>
    <property type="evidence" value="ECO:0007669"/>
    <property type="project" value="TreeGrafter"/>
</dbReference>
<dbReference type="InterPro" id="IPR000260">
    <property type="entry name" value="NADH4_N"/>
</dbReference>
<feature type="transmembrane region" description="Helical" evidence="17">
    <location>
        <begin position="343"/>
        <end position="361"/>
    </location>
</feature>
<feature type="transmembrane region" description="Helical" evidence="17">
    <location>
        <begin position="181"/>
        <end position="204"/>
    </location>
</feature>
<feature type="transmembrane region" description="Helical" evidence="17">
    <location>
        <begin position="20"/>
        <end position="41"/>
    </location>
</feature>
<dbReference type="PANTHER" id="PTHR43507">
    <property type="entry name" value="NADH-UBIQUINONE OXIDOREDUCTASE CHAIN 4"/>
    <property type="match status" value="1"/>
</dbReference>
<dbReference type="Pfam" id="PF00361">
    <property type="entry name" value="Proton_antipo_M"/>
    <property type="match status" value="1"/>
</dbReference>
<dbReference type="GO" id="GO:0042773">
    <property type="term" value="P:ATP synthesis coupled electron transport"/>
    <property type="evidence" value="ECO:0007669"/>
    <property type="project" value="InterPro"/>
</dbReference>
<dbReference type="CTD" id="4538"/>
<evidence type="ECO:0000259" key="19">
    <source>
        <dbReference type="Pfam" id="PF01059"/>
    </source>
</evidence>
<dbReference type="EMBL" id="KR336554">
    <property type="protein sequence ID" value="ALK01293.1"/>
    <property type="molecule type" value="Genomic_DNA"/>
</dbReference>
<feature type="transmembrane region" description="Helical" evidence="17">
    <location>
        <begin position="53"/>
        <end position="71"/>
    </location>
</feature>
<evidence type="ECO:0000256" key="4">
    <source>
        <dbReference type="ARBA" id="ARBA00012944"/>
    </source>
</evidence>
<feature type="transmembrane region" description="Helical" evidence="17">
    <location>
        <begin position="216"/>
        <end position="239"/>
    </location>
</feature>
<feature type="transmembrane region" description="Helical" evidence="17">
    <location>
        <begin position="301"/>
        <end position="322"/>
    </location>
</feature>
<protein>
    <recommendedName>
        <fullName evidence="5 17">NADH-ubiquinone oxidoreductase chain 4</fullName>
        <ecNumber evidence="4 17">7.1.1.2</ecNumber>
    </recommendedName>
</protein>
<dbReference type="InterPro" id="IPR001750">
    <property type="entry name" value="ND/Mrp_TM"/>
</dbReference>
<dbReference type="Pfam" id="PF01059">
    <property type="entry name" value="Oxidored_q5_N"/>
    <property type="match status" value="1"/>
</dbReference>
<evidence type="ECO:0000256" key="12">
    <source>
        <dbReference type="ARBA" id="ARBA00023027"/>
    </source>
</evidence>
<accession>A0A161CL76</accession>
<organism evidence="20">
    <name type="scientific">Orisarma sinense</name>
    <dbReference type="NCBI Taxonomy" id="331404"/>
    <lineage>
        <taxon>Eukaryota</taxon>
        <taxon>Metazoa</taxon>
        <taxon>Ecdysozoa</taxon>
        <taxon>Arthropoda</taxon>
        <taxon>Crustacea</taxon>
        <taxon>Multicrustacea</taxon>
        <taxon>Malacostraca</taxon>
        <taxon>Eumalacostraca</taxon>
        <taxon>Eucarida</taxon>
        <taxon>Decapoda</taxon>
        <taxon>Pleocyemata</taxon>
        <taxon>Brachyura</taxon>
        <taxon>Eubrachyura</taxon>
        <taxon>Grapsoidea</taxon>
        <taxon>Sesarmidae</taxon>
        <taxon>Orisarma</taxon>
    </lineage>
</organism>
<evidence type="ECO:0000256" key="1">
    <source>
        <dbReference type="ARBA" id="ARBA00003257"/>
    </source>
</evidence>
<keyword evidence="15 17" id="KW-0472">Membrane</keyword>
<dbReference type="RefSeq" id="YP_009253806.1">
    <property type="nucleotide sequence ID" value="NC_030196.1"/>
</dbReference>
<evidence type="ECO:0000256" key="7">
    <source>
        <dbReference type="ARBA" id="ARBA00022660"/>
    </source>
</evidence>
<keyword evidence="11 17" id="KW-1133">Transmembrane helix</keyword>
<dbReference type="GO" id="GO:0031966">
    <property type="term" value="C:mitochondrial membrane"/>
    <property type="evidence" value="ECO:0007669"/>
    <property type="project" value="UniProtKB-SubCell"/>
</dbReference>
<gene>
    <name evidence="20" type="primary">ND4</name>
</gene>
<feature type="transmembrane region" description="Helical" evidence="17">
    <location>
        <begin position="141"/>
        <end position="161"/>
    </location>
</feature>
<comment type="function">
    <text evidence="17">Core subunit of the mitochondrial membrane respiratory chain NADH dehydrogenase (Complex I) which catalyzes electron transfer from NADH through the respiratory chain, using ubiquinone as an electron acceptor. Essential for the catalytic activity and assembly of complex I.</text>
</comment>
<feature type="transmembrane region" description="Helical" evidence="17">
    <location>
        <begin position="83"/>
        <end position="101"/>
    </location>
</feature>
<keyword evidence="12 17" id="KW-0520">NAD</keyword>
<evidence type="ECO:0000256" key="10">
    <source>
        <dbReference type="ARBA" id="ARBA00022982"/>
    </source>
</evidence>
<dbReference type="AlphaFoldDB" id="A0A161CL76"/>
<keyword evidence="9" id="KW-1278">Translocase</keyword>
<dbReference type="GO" id="GO:0008137">
    <property type="term" value="F:NADH dehydrogenase (ubiquinone) activity"/>
    <property type="evidence" value="ECO:0007669"/>
    <property type="project" value="UniProtKB-UniRule"/>
</dbReference>
<feature type="transmembrane region" description="Helical" evidence="17">
    <location>
        <begin position="245"/>
        <end position="266"/>
    </location>
</feature>
<evidence type="ECO:0000256" key="13">
    <source>
        <dbReference type="ARBA" id="ARBA00023075"/>
    </source>
</evidence>
<evidence type="ECO:0000256" key="11">
    <source>
        <dbReference type="ARBA" id="ARBA00022989"/>
    </source>
</evidence>
<evidence type="ECO:0000259" key="18">
    <source>
        <dbReference type="Pfam" id="PF00361"/>
    </source>
</evidence>
<evidence type="ECO:0000256" key="17">
    <source>
        <dbReference type="RuleBase" id="RU003297"/>
    </source>
</evidence>
<keyword evidence="10 17" id="KW-0249">Electron transport</keyword>
<comment type="subcellular location">
    <subcellularLocation>
        <location evidence="2 17">Mitochondrion membrane</location>
        <topology evidence="2 17">Multi-pass membrane protein</topology>
    </subcellularLocation>
</comment>
<dbReference type="GeneID" id="27910434"/>
<reference evidence="20" key="1">
    <citation type="submission" date="2015-04" db="EMBL/GenBank/DDBJ databases">
        <title>The complete mitochondrial genome of the Sesarma sinensis.</title>
        <authorList>
            <person name="Liu Q.-N."/>
            <person name="Tang B.-P."/>
        </authorList>
    </citation>
    <scope>NUCLEOTIDE SEQUENCE</scope>
</reference>
<evidence type="ECO:0000313" key="20">
    <source>
        <dbReference type="EMBL" id="ALK01293.1"/>
    </source>
</evidence>
<dbReference type="GO" id="GO:0003954">
    <property type="term" value="F:NADH dehydrogenase activity"/>
    <property type="evidence" value="ECO:0007669"/>
    <property type="project" value="TreeGrafter"/>
</dbReference>
<comment type="catalytic activity">
    <reaction evidence="16 17">
        <text>a ubiquinone + NADH + 5 H(+)(in) = a ubiquinol + NAD(+) + 4 H(+)(out)</text>
        <dbReference type="Rhea" id="RHEA:29091"/>
        <dbReference type="Rhea" id="RHEA-COMP:9565"/>
        <dbReference type="Rhea" id="RHEA-COMP:9566"/>
        <dbReference type="ChEBI" id="CHEBI:15378"/>
        <dbReference type="ChEBI" id="CHEBI:16389"/>
        <dbReference type="ChEBI" id="CHEBI:17976"/>
        <dbReference type="ChEBI" id="CHEBI:57540"/>
        <dbReference type="ChEBI" id="CHEBI:57945"/>
        <dbReference type="EC" id="7.1.1.2"/>
    </reaction>
</comment>
<keyword evidence="8 17" id="KW-0812">Transmembrane</keyword>
<comment type="function">
    <text evidence="1">Core subunit of the mitochondrial membrane respiratory chain NADH dehydrogenase (Complex I) that is believed to belong to the minimal assembly required for catalysis. Complex I functions in the transfer of electrons from NADH to the respiratory chain. The immediate electron acceptor for the enzyme is believed to be ubiquinone.</text>
</comment>
<evidence type="ECO:0000256" key="15">
    <source>
        <dbReference type="ARBA" id="ARBA00023136"/>
    </source>
</evidence>
<feature type="domain" description="NADH:quinone oxidoreductase/Mrp antiporter transmembrane" evidence="18">
    <location>
        <begin position="105"/>
        <end position="390"/>
    </location>
</feature>
<evidence type="ECO:0000256" key="16">
    <source>
        <dbReference type="ARBA" id="ARBA00049551"/>
    </source>
</evidence>
<dbReference type="InterPro" id="IPR003918">
    <property type="entry name" value="NADH_UbQ_OxRdtase"/>
</dbReference>
<evidence type="ECO:0000256" key="5">
    <source>
        <dbReference type="ARBA" id="ARBA00021006"/>
    </source>
</evidence>
<proteinExistence type="inferred from homology"/>
<keyword evidence="6 17" id="KW-0813">Transport</keyword>
<name>A0A161CL76_9EUCA</name>
<evidence type="ECO:0000256" key="14">
    <source>
        <dbReference type="ARBA" id="ARBA00023128"/>
    </source>
</evidence>